<reference evidence="2" key="1">
    <citation type="submission" date="2023-07" db="EMBL/GenBank/DDBJ databases">
        <authorList>
            <person name="Aktuganov G."/>
            <person name="Boyko T."/>
            <person name="Delegan Y."/>
            <person name="Galimzianova N."/>
            <person name="Gilvanova E."/>
            <person name="Korobov V."/>
            <person name="Kuzmina L."/>
            <person name="Melentiev A."/>
            <person name="Milman P."/>
            <person name="Ryabova A."/>
            <person name="Stupak E."/>
            <person name="Yasakov T."/>
            <person name="Zharikova N."/>
            <person name="Zhurenko E."/>
        </authorList>
    </citation>
    <scope>NUCLEOTIDE SEQUENCE</scope>
    <source>
        <strain evidence="2">IB-739</strain>
    </source>
</reference>
<evidence type="ECO:0000256" key="1">
    <source>
        <dbReference type="SAM" id="MobiDB-lite"/>
    </source>
</evidence>
<evidence type="ECO:0000313" key="3">
    <source>
        <dbReference type="Proteomes" id="UP001168883"/>
    </source>
</evidence>
<dbReference type="Gene3D" id="1.10.10.10">
    <property type="entry name" value="Winged helix-like DNA-binding domain superfamily/Winged helix DNA-binding domain"/>
    <property type="match status" value="1"/>
</dbReference>
<keyword evidence="3" id="KW-1185">Reference proteome</keyword>
<organism evidence="2 3">
    <name type="scientific">Paenibacillus ehimensis</name>
    <dbReference type="NCBI Taxonomy" id="79264"/>
    <lineage>
        <taxon>Bacteria</taxon>
        <taxon>Bacillati</taxon>
        <taxon>Bacillota</taxon>
        <taxon>Bacilli</taxon>
        <taxon>Bacillales</taxon>
        <taxon>Paenibacillaceae</taxon>
        <taxon>Paenibacillus</taxon>
    </lineage>
</organism>
<accession>A0ABT8VAN9</accession>
<evidence type="ECO:0000313" key="2">
    <source>
        <dbReference type="EMBL" id="MDO3678049.1"/>
    </source>
</evidence>
<dbReference type="EMBL" id="JAUMKJ010000014">
    <property type="protein sequence ID" value="MDO3678049.1"/>
    <property type="molecule type" value="Genomic_DNA"/>
</dbReference>
<gene>
    <name evidence="2" type="ORF">Q3C12_13635</name>
</gene>
<proteinExistence type="predicted"/>
<feature type="region of interest" description="Disordered" evidence="1">
    <location>
        <begin position="1"/>
        <end position="21"/>
    </location>
</feature>
<name>A0ABT8VAN9_9BACL</name>
<sequence>MQLKQMINEEIHRGTYKPGQQLPSESDLCDISMSFFNIICKLIYQYGEKKKP</sequence>
<dbReference type="InterPro" id="IPR036388">
    <property type="entry name" value="WH-like_DNA-bd_sf"/>
</dbReference>
<protein>
    <submittedName>
        <fullName evidence="2">GntR family transcriptional regulator</fullName>
    </submittedName>
</protein>
<comment type="caution">
    <text evidence="2">The sequence shown here is derived from an EMBL/GenBank/DDBJ whole genome shotgun (WGS) entry which is preliminary data.</text>
</comment>
<dbReference type="Proteomes" id="UP001168883">
    <property type="component" value="Unassembled WGS sequence"/>
</dbReference>